<proteinExistence type="predicted"/>
<keyword evidence="1" id="KW-0812">Transmembrane</keyword>
<feature type="transmembrane region" description="Helical" evidence="1">
    <location>
        <begin position="157"/>
        <end position="179"/>
    </location>
</feature>
<keyword evidence="1" id="KW-0472">Membrane</keyword>
<protein>
    <recommendedName>
        <fullName evidence="4">Yip1 domain-containing protein</fullName>
    </recommendedName>
</protein>
<keyword evidence="1" id="KW-1133">Transmembrane helix</keyword>
<dbReference type="Proteomes" id="UP000255297">
    <property type="component" value="Unassembled WGS sequence"/>
</dbReference>
<name>A0A378LTD9_9GAMM</name>
<evidence type="ECO:0000256" key="1">
    <source>
        <dbReference type="SAM" id="Phobius"/>
    </source>
</evidence>
<feature type="transmembrane region" description="Helical" evidence="1">
    <location>
        <begin position="28"/>
        <end position="46"/>
    </location>
</feature>
<evidence type="ECO:0000313" key="3">
    <source>
        <dbReference type="Proteomes" id="UP000255297"/>
    </source>
</evidence>
<gene>
    <name evidence="2" type="ORF">NCTC11532_01269</name>
</gene>
<reference evidence="2 3" key="1">
    <citation type="submission" date="2018-06" db="EMBL/GenBank/DDBJ databases">
        <authorList>
            <consortium name="Pathogen Informatics"/>
            <person name="Doyle S."/>
        </authorList>
    </citation>
    <scope>NUCLEOTIDE SEQUENCE [LARGE SCALE GENOMIC DNA]</scope>
    <source>
        <strain evidence="2 3">NCTC11532</strain>
    </source>
</reference>
<dbReference type="EMBL" id="UGPB01000001">
    <property type="protein sequence ID" value="STY29089.1"/>
    <property type="molecule type" value="Genomic_DNA"/>
</dbReference>
<organism evidence="2 3">
    <name type="scientific">Legionella wadsworthii</name>
    <dbReference type="NCBI Taxonomy" id="28088"/>
    <lineage>
        <taxon>Bacteria</taxon>
        <taxon>Pseudomonadati</taxon>
        <taxon>Pseudomonadota</taxon>
        <taxon>Gammaproteobacteria</taxon>
        <taxon>Legionellales</taxon>
        <taxon>Legionellaceae</taxon>
        <taxon>Legionella</taxon>
    </lineage>
</organism>
<feature type="transmembrane region" description="Helical" evidence="1">
    <location>
        <begin position="58"/>
        <end position="79"/>
    </location>
</feature>
<sequence length="180" mass="20433">MLHLIFDCYWDICLLKESPENTAYSSPRMILCGILLALLMTMEWDYSSITSSEEMVNNLIISISIIISCILYTYLLLYIKGLTQRLVQTVTSLYIINIIIHILVLPLLIISPYLSLFNLKNPFILFLGIIYLFLSLGLSVWQFIITAHIYKFALNATAIQSVFAAFGSIAVNILIISLLQ</sequence>
<accession>A0A378LTD9</accession>
<dbReference type="RefSeq" id="WP_031566156.1">
    <property type="nucleotide sequence ID" value="NZ_CAAAIS010000010.1"/>
</dbReference>
<dbReference type="STRING" id="1122170.GCA_000701265_01215"/>
<keyword evidence="3" id="KW-1185">Reference proteome</keyword>
<evidence type="ECO:0008006" key="4">
    <source>
        <dbReference type="Google" id="ProtNLM"/>
    </source>
</evidence>
<dbReference type="OrthoDB" id="5653628at2"/>
<evidence type="ECO:0000313" key="2">
    <source>
        <dbReference type="EMBL" id="STY29089.1"/>
    </source>
</evidence>
<dbReference type="AlphaFoldDB" id="A0A378LTD9"/>
<feature type="transmembrane region" description="Helical" evidence="1">
    <location>
        <begin position="123"/>
        <end position="145"/>
    </location>
</feature>
<feature type="transmembrane region" description="Helical" evidence="1">
    <location>
        <begin position="91"/>
        <end position="111"/>
    </location>
</feature>